<proteinExistence type="predicted"/>
<feature type="compositionally biased region" description="Acidic residues" evidence="1">
    <location>
        <begin position="350"/>
        <end position="375"/>
    </location>
</feature>
<feature type="compositionally biased region" description="Low complexity" evidence="1">
    <location>
        <begin position="10"/>
        <end position="22"/>
    </location>
</feature>
<name>A0A511KNL8_RHOTO</name>
<feature type="region of interest" description="Disordered" evidence="1">
    <location>
        <begin position="1"/>
        <end position="266"/>
    </location>
</feature>
<feature type="compositionally biased region" description="Polar residues" evidence="1">
    <location>
        <begin position="338"/>
        <end position="349"/>
    </location>
</feature>
<dbReference type="OrthoDB" id="2528166at2759"/>
<dbReference type="AlphaFoldDB" id="A0A511KNL8"/>
<dbReference type="EMBL" id="BJWK01000018">
    <property type="protein sequence ID" value="GEM11978.1"/>
    <property type="molecule type" value="Genomic_DNA"/>
</dbReference>
<sequence>MDLSAGGLAPSSSHRTPGSSSRNPTGYMRFASPTARPEVSYTVSDTRTSTVSTTHIVHLATPPESQPSGTGKKSKGFALPQDRPLTSRVSPLDAQEKVLDSPGVETRIVEMSGSESGSSEEEMPPPRRSIAGKETCMAKTPPVIEWKIPKGARRASSAGPSGEGGMTAPDKDGQKGRGMSSPGPTNGSSGTENNTPTPTSGRQTSGRDDEPDQLRSSSPGPSQHGDDVALARPPASQQRAKGHFQDQVSHLDEGYATSSTSPASDPFVVQSDAIMFRDADFDGDFSQSQDTQTSSKRSLEAINEESEGDQNGGQLETPWSSQAEVEAHLLDSHRFTLQRSQSVMSTATEVQDDDERAEEELQMDQDVEGEEDQPEEQALIPAYPLAPIPSLFPYAKRPFFAHAQALAQVKKEEEVQSAGQSDAIQRWDEERNNQKVARHQSFQATIIAHSDKLSSGLGQESEAFQTMVDRLSSLWQLSGMQGTMWRRMAEMAAGGGGGGEGQEEVR</sequence>
<reference evidence="2 3" key="1">
    <citation type="submission" date="2019-07" db="EMBL/GenBank/DDBJ databases">
        <title>Rhodotorula toruloides NBRC10032 genome sequencing.</title>
        <authorList>
            <person name="Shida Y."/>
            <person name="Takaku H."/>
            <person name="Ogasawara W."/>
            <person name="Mori K."/>
        </authorList>
    </citation>
    <scope>NUCLEOTIDE SEQUENCE [LARGE SCALE GENOMIC DNA]</scope>
    <source>
        <strain evidence="2 3">NBRC10032</strain>
    </source>
</reference>
<evidence type="ECO:0000313" key="2">
    <source>
        <dbReference type="EMBL" id="GEM11978.1"/>
    </source>
</evidence>
<organism evidence="2 3">
    <name type="scientific">Rhodotorula toruloides</name>
    <name type="common">Yeast</name>
    <name type="synonym">Rhodosporidium toruloides</name>
    <dbReference type="NCBI Taxonomy" id="5286"/>
    <lineage>
        <taxon>Eukaryota</taxon>
        <taxon>Fungi</taxon>
        <taxon>Dikarya</taxon>
        <taxon>Basidiomycota</taxon>
        <taxon>Pucciniomycotina</taxon>
        <taxon>Microbotryomycetes</taxon>
        <taxon>Sporidiobolales</taxon>
        <taxon>Sporidiobolaceae</taxon>
        <taxon>Rhodotorula</taxon>
    </lineage>
</organism>
<evidence type="ECO:0000313" key="3">
    <source>
        <dbReference type="Proteomes" id="UP000321518"/>
    </source>
</evidence>
<dbReference type="Proteomes" id="UP000321518">
    <property type="component" value="Unassembled WGS sequence"/>
</dbReference>
<gene>
    <name evidence="2" type="ORF">Rt10032_c18g5995</name>
</gene>
<feature type="region of interest" description="Disordered" evidence="1">
    <location>
        <begin position="338"/>
        <end position="375"/>
    </location>
</feature>
<accession>A0A511KNL8</accession>
<feature type="region of interest" description="Disordered" evidence="1">
    <location>
        <begin position="280"/>
        <end position="320"/>
    </location>
</feature>
<feature type="compositionally biased region" description="Low complexity" evidence="1">
    <location>
        <begin position="39"/>
        <end position="57"/>
    </location>
</feature>
<feature type="compositionally biased region" description="Polar residues" evidence="1">
    <location>
        <begin position="192"/>
        <end position="204"/>
    </location>
</feature>
<protein>
    <submittedName>
        <fullName evidence="2">Uncharacterized protein</fullName>
    </submittedName>
</protein>
<comment type="caution">
    <text evidence="2">The sequence shown here is derived from an EMBL/GenBank/DDBJ whole genome shotgun (WGS) entry which is preliminary data.</text>
</comment>
<feature type="compositionally biased region" description="Low complexity" evidence="1">
    <location>
        <begin position="178"/>
        <end position="191"/>
    </location>
</feature>
<feature type="compositionally biased region" description="Low complexity" evidence="1">
    <location>
        <begin position="284"/>
        <end position="295"/>
    </location>
</feature>
<evidence type="ECO:0000256" key="1">
    <source>
        <dbReference type="SAM" id="MobiDB-lite"/>
    </source>
</evidence>